<dbReference type="RefSeq" id="XP_022103958.1">
    <property type="nucleotide sequence ID" value="XM_022248266.1"/>
</dbReference>
<dbReference type="Proteomes" id="UP000694845">
    <property type="component" value="Unplaced"/>
</dbReference>
<feature type="transmembrane region" description="Helical" evidence="1">
    <location>
        <begin position="318"/>
        <end position="340"/>
    </location>
</feature>
<feature type="transmembrane region" description="Helical" evidence="1">
    <location>
        <begin position="259"/>
        <end position="278"/>
    </location>
</feature>
<dbReference type="AlphaFoldDB" id="A0A8B7ZE72"/>
<feature type="transmembrane region" description="Helical" evidence="1">
    <location>
        <begin position="195"/>
        <end position="219"/>
    </location>
</feature>
<dbReference type="SUPFAM" id="SSF103473">
    <property type="entry name" value="MFS general substrate transporter"/>
    <property type="match status" value="1"/>
</dbReference>
<evidence type="ECO:0000313" key="2">
    <source>
        <dbReference type="Proteomes" id="UP000694845"/>
    </source>
</evidence>
<dbReference type="OMA" id="MIVLVEV"/>
<feature type="transmembrane region" description="Helical" evidence="1">
    <location>
        <begin position="52"/>
        <end position="71"/>
    </location>
</feature>
<dbReference type="KEGG" id="aplc:110986419"/>
<dbReference type="PANTHER" id="PTHR11360:SF303">
    <property type="entry name" value="MAJOR FACILITATOR SUPERFAMILY (MFS) PROFILE DOMAIN-CONTAINING PROTEIN"/>
    <property type="match status" value="1"/>
</dbReference>
<dbReference type="Pfam" id="PF07690">
    <property type="entry name" value="MFS_1"/>
    <property type="match status" value="1"/>
</dbReference>
<sequence length="431" mass="47669">MAEQQQLPGVYSGNRRMGFLAVLGVWTNWFFWISAVKGLAVMLPTLQDQMDTYTWVIGWMIVLVEVTANLIGSTTTAFSISQTGSSVAFIVMPPLTQLFLDTYGWRGAMLLLGSIFFHMTVCGALLQCPSVSAFALHKRSIDYFALPGDPSREEYQRSVDEDASRERVKQENNSILSALQTAWQLFLTRLLTSRAYWCVAVISIVSHVSSLGWAVYFVPHTLTKGFDPGDAVTLTSIMGLTRVLTGVILGPLMDKIQIVGTKQFMGIALISIAVYYAVDPWLTSYWLNVVAMVIYACSTFMIWVLMDVLSCEVVPPDCLGSAFGWMAMKSAVFSFLLLYLPGLIFDLGGSYTIPFLLMGGLHLFAIAALLLLVFMGSRNVDMEGLVVHERTINKVQWSECKGSLDSRESKFSITNNKRKNLTGVFGGSNGF</sequence>
<feature type="transmembrane region" description="Helical" evidence="1">
    <location>
        <begin position="284"/>
        <end position="306"/>
    </location>
</feature>
<feature type="transmembrane region" description="Helical" evidence="1">
    <location>
        <begin position="20"/>
        <end position="40"/>
    </location>
</feature>
<dbReference type="InterPro" id="IPR050327">
    <property type="entry name" value="Proton-linked_MCT"/>
</dbReference>
<dbReference type="OrthoDB" id="2213137at2759"/>
<reference evidence="3" key="1">
    <citation type="submission" date="2025-08" db="UniProtKB">
        <authorList>
            <consortium name="RefSeq"/>
        </authorList>
    </citation>
    <scope>IDENTIFICATION</scope>
</reference>
<dbReference type="InterPro" id="IPR011701">
    <property type="entry name" value="MFS"/>
</dbReference>
<dbReference type="PANTHER" id="PTHR11360">
    <property type="entry name" value="MONOCARBOXYLATE TRANSPORTER"/>
    <property type="match status" value="1"/>
</dbReference>
<keyword evidence="1" id="KW-1133">Transmembrane helix</keyword>
<feature type="transmembrane region" description="Helical" evidence="1">
    <location>
        <begin position="78"/>
        <end position="95"/>
    </location>
</feature>
<organism evidence="2 3">
    <name type="scientific">Acanthaster planci</name>
    <name type="common">Crown-of-thorns starfish</name>
    <dbReference type="NCBI Taxonomy" id="133434"/>
    <lineage>
        <taxon>Eukaryota</taxon>
        <taxon>Metazoa</taxon>
        <taxon>Echinodermata</taxon>
        <taxon>Eleutherozoa</taxon>
        <taxon>Asterozoa</taxon>
        <taxon>Asteroidea</taxon>
        <taxon>Valvatacea</taxon>
        <taxon>Valvatida</taxon>
        <taxon>Acanthasteridae</taxon>
        <taxon>Acanthaster</taxon>
    </lineage>
</organism>
<dbReference type="Gene3D" id="1.20.1250.20">
    <property type="entry name" value="MFS general substrate transporter like domains"/>
    <property type="match status" value="1"/>
</dbReference>
<dbReference type="InterPro" id="IPR036259">
    <property type="entry name" value="MFS_trans_sf"/>
</dbReference>
<protein>
    <submittedName>
        <fullName evidence="3">Monocarboxylate transporter 12-like</fullName>
    </submittedName>
</protein>
<feature type="transmembrane region" description="Helical" evidence="1">
    <location>
        <begin position="352"/>
        <end position="374"/>
    </location>
</feature>
<evidence type="ECO:0000256" key="1">
    <source>
        <dbReference type="SAM" id="Phobius"/>
    </source>
</evidence>
<keyword evidence="2" id="KW-1185">Reference proteome</keyword>
<keyword evidence="1" id="KW-0472">Membrane</keyword>
<proteinExistence type="predicted"/>
<accession>A0A8B7ZE72</accession>
<gene>
    <name evidence="3" type="primary">LOC110986419</name>
</gene>
<keyword evidence="1" id="KW-0812">Transmembrane</keyword>
<dbReference type="GeneID" id="110986419"/>
<evidence type="ECO:0000313" key="3">
    <source>
        <dbReference type="RefSeq" id="XP_022103958.1"/>
    </source>
</evidence>
<name>A0A8B7ZE72_ACAPL</name>
<dbReference type="GO" id="GO:0008028">
    <property type="term" value="F:monocarboxylic acid transmembrane transporter activity"/>
    <property type="evidence" value="ECO:0007669"/>
    <property type="project" value="TreeGrafter"/>
</dbReference>
<feature type="transmembrane region" description="Helical" evidence="1">
    <location>
        <begin position="115"/>
        <end position="136"/>
    </location>
</feature>